<feature type="domain" description="NADAR" evidence="3">
    <location>
        <begin position="23"/>
        <end position="182"/>
    </location>
</feature>
<dbReference type="Proteomes" id="UP001589828">
    <property type="component" value="Unassembled WGS sequence"/>
</dbReference>
<dbReference type="InterPro" id="IPR037238">
    <property type="entry name" value="YbiA-like_sf"/>
</dbReference>
<dbReference type="RefSeq" id="WP_377025921.1">
    <property type="nucleotide sequence ID" value="NZ_JBHLTS010000078.1"/>
</dbReference>
<dbReference type="Pfam" id="PF08719">
    <property type="entry name" value="NADAR"/>
    <property type="match status" value="1"/>
</dbReference>
<evidence type="ECO:0000259" key="3">
    <source>
        <dbReference type="Pfam" id="PF08719"/>
    </source>
</evidence>
<dbReference type="InterPro" id="IPR012816">
    <property type="entry name" value="NADAR"/>
</dbReference>
<dbReference type="Gene3D" id="1.10.357.40">
    <property type="entry name" value="YbiA-like"/>
    <property type="match status" value="1"/>
</dbReference>
<organism evidence="4 5">
    <name type="scientific">Mucilaginibacter angelicae</name>
    <dbReference type="NCBI Taxonomy" id="869718"/>
    <lineage>
        <taxon>Bacteria</taxon>
        <taxon>Pseudomonadati</taxon>
        <taxon>Bacteroidota</taxon>
        <taxon>Sphingobacteriia</taxon>
        <taxon>Sphingobacteriales</taxon>
        <taxon>Sphingobacteriaceae</taxon>
        <taxon>Mucilaginibacter</taxon>
    </lineage>
</organism>
<dbReference type="SUPFAM" id="SSF143990">
    <property type="entry name" value="YbiA-like"/>
    <property type="match status" value="1"/>
</dbReference>
<reference evidence="4 5" key="1">
    <citation type="submission" date="2024-09" db="EMBL/GenBank/DDBJ databases">
        <authorList>
            <person name="Sun Q."/>
            <person name="Mori K."/>
        </authorList>
    </citation>
    <scope>NUCLEOTIDE SEQUENCE [LARGE SCALE GENOMIC DNA]</scope>
    <source>
        <strain evidence="4 5">NCAIM B.02415</strain>
    </source>
</reference>
<comment type="catalytic activity">
    <reaction evidence="2">
        <text>2,5-diamino-6-hydroxy-4-(5-phosphoribosylamino)-pyrimidine + H2O = 2,5,6-triamino-4-hydroxypyrimidine + D-ribose 5-phosphate</text>
        <dbReference type="Rhea" id="RHEA:23436"/>
        <dbReference type="ChEBI" id="CHEBI:15377"/>
        <dbReference type="ChEBI" id="CHEBI:58614"/>
        <dbReference type="ChEBI" id="CHEBI:78346"/>
        <dbReference type="ChEBI" id="CHEBI:137796"/>
    </reaction>
</comment>
<evidence type="ECO:0000313" key="5">
    <source>
        <dbReference type="Proteomes" id="UP001589828"/>
    </source>
</evidence>
<gene>
    <name evidence="4" type="ORF">ACFFGT_28525</name>
</gene>
<protein>
    <submittedName>
        <fullName evidence="4">NADAR family protein</fullName>
    </submittedName>
</protein>
<comment type="catalytic activity">
    <reaction evidence="1">
        <text>5-amino-6-(5-phospho-D-ribosylamino)uracil + H2O = 5,6-diaminouracil + D-ribose 5-phosphate</text>
        <dbReference type="Rhea" id="RHEA:55020"/>
        <dbReference type="ChEBI" id="CHEBI:15377"/>
        <dbReference type="ChEBI" id="CHEBI:46252"/>
        <dbReference type="ChEBI" id="CHEBI:58453"/>
        <dbReference type="ChEBI" id="CHEBI:78346"/>
    </reaction>
</comment>
<evidence type="ECO:0000256" key="1">
    <source>
        <dbReference type="ARBA" id="ARBA00000022"/>
    </source>
</evidence>
<dbReference type="EMBL" id="JBHLTS010000078">
    <property type="protein sequence ID" value="MFC0518194.1"/>
    <property type="molecule type" value="Genomic_DNA"/>
</dbReference>
<keyword evidence="5" id="KW-1185">Reference proteome</keyword>
<dbReference type="CDD" id="cd15457">
    <property type="entry name" value="NADAR"/>
    <property type="match status" value="1"/>
</dbReference>
<sequence>MQTYTLQWLIDKHHNDEPLKYLYFWGHTNKHNEEAGKFCFSQWYELPFTVDGATYNTAEHWMMAQKAFLFEDLKTYEKIINAVKPGEAKELGRQVTGFDETRWTEYRYKIVVTGNIHKFNQHPQFAEYLLNTGDRILVEASPVDKIWGIGMAQDNDQITNPNNWRGLNLLGFALMEVRDFLREPGHFI</sequence>
<evidence type="ECO:0000256" key="2">
    <source>
        <dbReference type="ARBA" id="ARBA00000751"/>
    </source>
</evidence>
<accession>A0ABV6LFI2</accession>
<comment type="caution">
    <text evidence="4">The sequence shown here is derived from an EMBL/GenBank/DDBJ whole genome shotgun (WGS) entry which is preliminary data.</text>
</comment>
<proteinExistence type="predicted"/>
<evidence type="ECO:0000313" key="4">
    <source>
        <dbReference type="EMBL" id="MFC0518194.1"/>
    </source>
</evidence>
<name>A0ABV6LFI2_9SPHI</name>
<dbReference type="NCBIfam" id="TIGR02464">
    <property type="entry name" value="ribofla_fusion"/>
    <property type="match status" value="1"/>
</dbReference>